<comment type="similarity">
    <text evidence="1">Belongs to the membrane fusion protein (MFP) (TC 8.A.1) family.</text>
</comment>
<proteinExistence type="inferred from homology"/>
<name>E3BM64_9VIBR</name>
<comment type="caution">
    <text evidence="4">The sequence shown here is derived from an EMBL/GenBank/DDBJ whole genome shotgun (WGS) entry which is preliminary data.</text>
</comment>
<dbReference type="AlphaFoldDB" id="E3BM64"/>
<evidence type="ECO:0000313" key="4">
    <source>
        <dbReference type="EMBL" id="EFP95992.1"/>
    </source>
</evidence>
<evidence type="ECO:0000313" key="5">
    <source>
        <dbReference type="Proteomes" id="UP000002943"/>
    </source>
</evidence>
<dbReference type="InterPro" id="IPR058625">
    <property type="entry name" value="MdtA-like_BSH"/>
</dbReference>
<dbReference type="Gene3D" id="2.40.50.100">
    <property type="match status" value="2"/>
</dbReference>
<accession>E3BM64</accession>
<dbReference type="EMBL" id="AEIU01000083">
    <property type="protein sequence ID" value="EFP95992.1"/>
    <property type="molecule type" value="Genomic_DNA"/>
</dbReference>
<dbReference type="PANTHER" id="PTHR30469:SF29">
    <property type="entry name" value="BLR2860 PROTEIN"/>
    <property type="match status" value="1"/>
</dbReference>
<reference evidence="4 5" key="1">
    <citation type="journal article" date="2012" name="Int. J. Syst. Evol. Microbiol.">
        <title>Vibrio caribbeanicus sp. nov., isolated from the marine sponge Scleritoderma cyanea.</title>
        <authorList>
            <person name="Hoffmann M."/>
            <person name="Monday S.R."/>
            <person name="Allard M.W."/>
            <person name="Strain E.A."/>
            <person name="Whittaker P."/>
            <person name="Naum M."/>
            <person name="McCarthy P.J."/>
            <person name="Lopez J.V."/>
            <person name="Fischer M."/>
            <person name="Brown E.W."/>
        </authorList>
    </citation>
    <scope>NUCLEOTIDE SEQUENCE [LARGE SCALE GENOMIC DNA]</scope>
    <source>
        <strain evidence="4 5">ATCC BAA-2122</strain>
    </source>
</reference>
<evidence type="ECO:0000259" key="2">
    <source>
        <dbReference type="Pfam" id="PF25917"/>
    </source>
</evidence>
<evidence type="ECO:0000256" key="1">
    <source>
        <dbReference type="ARBA" id="ARBA00009477"/>
    </source>
</evidence>
<feature type="domain" description="Multidrug resistance protein MdtA-like barrel-sandwich hybrid" evidence="2">
    <location>
        <begin position="60"/>
        <end position="186"/>
    </location>
</feature>
<keyword evidence="5" id="KW-1185">Reference proteome</keyword>
<dbReference type="InterPro" id="IPR006143">
    <property type="entry name" value="RND_pump_MFP"/>
</dbReference>
<dbReference type="STRING" id="796620.VIBC2010_01913"/>
<dbReference type="Proteomes" id="UP000002943">
    <property type="component" value="Unassembled WGS sequence"/>
</dbReference>
<dbReference type="NCBIfam" id="TIGR01730">
    <property type="entry name" value="RND_mfp"/>
    <property type="match status" value="1"/>
</dbReference>
<evidence type="ECO:0000259" key="3">
    <source>
        <dbReference type="Pfam" id="PF25954"/>
    </source>
</evidence>
<dbReference type="PANTHER" id="PTHR30469">
    <property type="entry name" value="MULTIDRUG RESISTANCE PROTEIN MDTA"/>
    <property type="match status" value="1"/>
</dbReference>
<sequence>MSLFILLCVWIGVGNTSDDAVLESSTVQPPPLVKVFITRFTAQSTYKEIELYGRSEAQKKATLSAEIAGKINQLYVKKGDWVELGELIVSIDKGDLKSQLNTAKALLKVKEKEYRAARALQKKGLSGEIAFANAQAQLIEANFQVSKAELALKNTEVKAPFSGFVNDFSVEIGDFVARGDPIASLVDLSKLVIMADVNEKNIHEIELGQVALVRLLDGSEKQGTLIYIARTSNPSTNTFPIEIELPNPNHLVSAGVSAEINLRLGREMAIKVTPSVLALNEAGDIGIKVVESDYVKFVPIRLLKAESDGVWLMGMGAYADIITRGQGFVRDGDQVIAISE</sequence>
<dbReference type="GO" id="GO:0015562">
    <property type="term" value="F:efflux transmembrane transporter activity"/>
    <property type="evidence" value="ECO:0007669"/>
    <property type="project" value="TreeGrafter"/>
</dbReference>
<dbReference type="InterPro" id="IPR058792">
    <property type="entry name" value="Beta-barrel_RND_2"/>
</dbReference>
<dbReference type="Pfam" id="PF25954">
    <property type="entry name" value="Beta-barrel_RND_2"/>
    <property type="match status" value="1"/>
</dbReference>
<dbReference type="Pfam" id="PF25917">
    <property type="entry name" value="BSH_RND"/>
    <property type="match status" value="1"/>
</dbReference>
<gene>
    <name evidence="4" type="ORF">VIBC2010_01913</name>
</gene>
<protein>
    <submittedName>
        <fullName evidence="4">Uncharacterized protein</fullName>
    </submittedName>
</protein>
<dbReference type="eggNOG" id="COG0845">
    <property type="taxonomic scope" value="Bacteria"/>
</dbReference>
<feature type="domain" description="CusB-like beta-barrel" evidence="3">
    <location>
        <begin position="194"/>
        <end position="263"/>
    </location>
</feature>
<dbReference type="GO" id="GO:1990281">
    <property type="term" value="C:efflux pump complex"/>
    <property type="evidence" value="ECO:0007669"/>
    <property type="project" value="TreeGrafter"/>
</dbReference>
<organism evidence="4 5">
    <name type="scientific">Vibrio caribbeanicus ATCC BAA-2122</name>
    <dbReference type="NCBI Taxonomy" id="796620"/>
    <lineage>
        <taxon>Bacteria</taxon>
        <taxon>Pseudomonadati</taxon>
        <taxon>Pseudomonadota</taxon>
        <taxon>Gammaproteobacteria</taxon>
        <taxon>Vibrionales</taxon>
        <taxon>Vibrionaceae</taxon>
        <taxon>Vibrio</taxon>
    </lineage>
</organism>
<dbReference type="Gene3D" id="2.40.30.170">
    <property type="match status" value="1"/>
</dbReference>
<dbReference type="SUPFAM" id="SSF111369">
    <property type="entry name" value="HlyD-like secretion proteins"/>
    <property type="match status" value="1"/>
</dbReference>